<accession>A0ABY8EVI6</accession>
<dbReference type="InterPro" id="IPR050187">
    <property type="entry name" value="Lipid_Phosphate_FormReg"/>
</dbReference>
<dbReference type="SUPFAM" id="SSF111331">
    <property type="entry name" value="NAD kinase/diacylglycerol kinase-like"/>
    <property type="match status" value="1"/>
</dbReference>
<dbReference type="PANTHER" id="PTHR12358:SF111">
    <property type="entry name" value="CERAMIDE KINASE, ISOFORM A"/>
    <property type="match status" value="1"/>
</dbReference>
<dbReference type="InterPro" id="IPR016064">
    <property type="entry name" value="NAD/diacylglycerol_kinase_sf"/>
</dbReference>
<dbReference type="Proteomes" id="UP000818624">
    <property type="component" value="Chromosome 5"/>
</dbReference>
<dbReference type="Gene3D" id="3.40.50.10330">
    <property type="entry name" value="Probable inorganic polyphosphate/atp-NAD kinase, domain 1"/>
    <property type="match status" value="1"/>
</dbReference>
<keyword evidence="3" id="KW-1185">Reference proteome</keyword>
<feature type="domain" description="DAGKc" evidence="1">
    <location>
        <begin position="1"/>
        <end position="122"/>
    </location>
</feature>
<dbReference type="PANTHER" id="PTHR12358">
    <property type="entry name" value="SPHINGOSINE KINASE"/>
    <property type="match status" value="1"/>
</dbReference>
<sequence>MHVAVVSNAAAGHGAAPALYAAHVAPWLRDVVRGDASHIATYTTEPEHGARRIGAQLAHEPPSMLVVLGGDGTLHELLEGLLGARARLAHPVQVVLVPTGTANALYASLYRPTLPAADAADADAWRLRALGARDAAAPAQALTVLRVHAPAAHLACVVTSHALHAAILRDSEALRAEHPGVERFKMAAMQNVATWYRARLTLHAGACGVRVYRPQADAFEDVGDDYERTDAGDVVVDGPFVYMNAMVVERLEPTFVPVPFASGHCRAALRRPHAALDVVVLRPARSPTVRADADADARRAFGEGPLTEVLMRGMYSEGAHVAYVYDAEGRVVHQGPGTPVVEYFRAAGYTWEAHGDEAHTACIDGTIVHAPRVQVHAQGDAGVVVPVPP</sequence>
<name>A0ABY8EVI6_MALFU</name>
<evidence type="ECO:0000313" key="2">
    <source>
        <dbReference type="EMBL" id="WFD49572.1"/>
    </source>
</evidence>
<proteinExistence type="predicted"/>
<dbReference type="EMBL" id="CP046238">
    <property type="protein sequence ID" value="WFD49572.1"/>
    <property type="molecule type" value="Genomic_DNA"/>
</dbReference>
<dbReference type="InterPro" id="IPR017438">
    <property type="entry name" value="ATP-NAD_kinase_N"/>
</dbReference>
<evidence type="ECO:0000259" key="1">
    <source>
        <dbReference type="PROSITE" id="PS50146"/>
    </source>
</evidence>
<reference evidence="2 3" key="1">
    <citation type="journal article" date="2020" name="Elife">
        <title>Loss of centromere function drives karyotype evolution in closely related Malassezia species.</title>
        <authorList>
            <person name="Sankaranarayanan S.R."/>
            <person name="Ianiri G."/>
            <person name="Coelho M.A."/>
            <person name="Reza M.H."/>
            <person name="Thimmappa B.C."/>
            <person name="Ganguly P."/>
            <person name="Vadnala R.N."/>
            <person name="Sun S."/>
            <person name="Siddharthan R."/>
            <person name="Tellgren-Roth C."/>
            <person name="Dawson T.L."/>
            <person name="Heitman J."/>
            <person name="Sanyal K."/>
        </authorList>
    </citation>
    <scope>NUCLEOTIDE SEQUENCE [LARGE SCALE GENOMIC DNA]</scope>
    <source>
        <strain evidence="2">CBS14141</strain>
    </source>
</reference>
<dbReference type="PROSITE" id="PS50146">
    <property type="entry name" value="DAGK"/>
    <property type="match status" value="1"/>
</dbReference>
<organism evidence="2 3">
    <name type="scientific">Malassezia furfur</name>
    <name type="common">Pityriasis versicolor infection agent</name>
    <name type="synonym">Pityrosporum furfur</name>
    <dbReference type="NCBI Taxonomy" id="55194"/>
    <lineage>
        <taxon>Eukaryota</taxon>
        <taxon>Fungi</taxon>
        <taxon>Dikarya</taxon>
        <taxon>Basidiomycota</taxon>
        <taxon>Ustilaginomycotina</taxon>
        <taxon>Malasseziomycetes</taxon>
        <taxon>Malasseziales</taxon>
        <taxon>Malasseziaceae</taxon>
        <taxon>Malassezia</taxon>
    </lineage>
</organism>
<protein>
    <recommendedName>
        <fullName evidence="1">DAGKc domain-containing protein</fullName>
    </recommendedName>
</protein>
<dbReference type="Pfam" id="PF00781">
    <property type="entry name" value="DAGK_cat"/>
    <property type="match status" value="1"/>
</dbReference>
<evidence type="ECO:0000313" key="3">
    <source>
        <dbReference type="Proteomes" id="UP000818624"/>
    </source>
</evidence>
<gene>
    <name evidence="2" type="ORF">GLX27_004255</name>
</gene>
<dbReference type="InterPro" id="IPR001206">
    <property type="entry name" value="Diacylglycerol_kinase_cat_dom"/>
</dbReference>